<evidence type="ECO:0000313" key="2">
    <source>
        <dbReference type="Proteomes" id="UP000821865"/>
    </source>
</evidence>
<reference evidence="1" key="1">
    <citation type="submission" date="2020-05" db="EMBL/GenBank/DDBJ databases">
        <title>Large-scale comparative analyses of tick genomes elucidate their genetic diversity and vector capacities.</title>
        <authorList>
            <person name="Jia N."/>
            <person name="Wang J."/>
            <person name="Shi W."/>
            <person name="Du L."/>
            <person name="Sun Y."/>
            <person name="Zhan W."/>
            <person name="Jiang J."/>
            <person name="Wang Q."/>
            <person name="Zhang B."/>
            <person name="Ji P."/>
            <person name="Sakyi L.B."/>
            <person name="Cui X."/>
            <person name="Yuan T."/>
            <person name="Jiang B."/>
            <person name="Yang W."/>
            <person name="Lam T.T.-Y."/>
            <person name="Chang Q."/>
            <person name="Ding S."/>
            <person name="Wang X."/>
            <person name="Zhu J."/>
            <person name="Ruan X."/>
            <person name="Zhao L."/>
            <person name="Wei J."/>
            <person name="Que T."/>
            <person name="Du C."/>
            <person name="Cheng J."/>
            <person name="Dai P."/>
            <person name="Han X."/>
            <person name="Huang E."/>
            <person name="Gao Y."/>
            <person name="Liu J."/>
            <person name="Shao H."/>
            <person name="Ye R."/>
            <person name="Li L."/>
            <person name="Wei W."/>
            <person name="Wang X."/>
            <person name="Wang C."/>
            <person name="Yang T."/>
            <person name="Huo Q."/>
            <person name="Li W."/>
            <person name="Guo W."/>
            <person name="Chen H."/>
            <person name="Zhou L."/>
            <person name="Ni X."/>
            <person name="Tian J."/>
            <person name="Zhou Y."/>
            <person name="Sheng Y."/>
            <person name="Liu T."/>
            <person name="Pan Y."/>
            <person name="Xia L."/>
            <person name="Li J."/>
            <person name="Zhao F."/>
            <person name="Cao W."/>
        </authorList>
    </citation>
    <scope>NUCLEOTIDE SEQUENCE</scope>
    <source>
        <strain evidence="1">Dsil-2018</strain>
    </source>
</reference>
<dbReference type="Proteomes" id="UP000821865">
    <property type="component" value="Chromosome 2"/>
</dbReference>
<dbReference type="EMBL" id="CM023471">
    <property type="protein sequence ID" value="KAH7964681.1"/>
    <property type="molecule type" value="Genomic_DNA"/>
</dbReference>
<protein>
    <submittedName>
        <fullName evidence="1">Uncharacterized protein</fullName>
    </submittedName>
</protein>
<gene>
    <name evidence="1" type="ORF">HPB49_000399</name>
</gene>
<evidence type="ECO:0000313" key="1">
    <source>
        <dbReference type="EMBL" id="KAH7964681.1"/>
    </source>
</evidence>
<organism evidence="1 2">
    <name type="scientific">Dermacentor silvarum</name>
    <name type="common">Tick</name>
    <dbReference type="NCBI Taxonomy" id="543639"/>
    <lineage>
        <taxon>Eukaryota</taxon>
        <taxon>Metazoa</taxon>
        <taxon>Ecdysozoa</taxon>
        <taxon>Arthropoda</taxon>
        <taxon>Chelicerata</taxon>
        <taxon>Arachnida</taxon>
        <taxon>Acari</taxon>
        <taxon>Parasitiformes</taxon>
        <taxon>Ixodida</taxon>
        <taxon>Ixodoidea</taxon>
        <taxon>Ixodidae</taxon>
        <taxon>Rhipicephalinae</taxon>
        <taxon>Dermacentor</taxon>
    </lineage>
</organism>
<proteinExistence type="predicted"/>
<accession>A0ACB8D9R8</accession>
<comment type="caution">
    <text evidence="1">The sequence shown here is derived from an EMBL/GenBank/DDBJ whole genome shotgun (WGS) entry which is preliminary data.</text>
</comment>
<sequence>MMDVTVEGHTITAQELQSDDWTPVLYKAYASRPASSPKPPHHSGNATSEATNPNARNAAHDATAATRSGKTPARLPPATKETRLTVQRSKQLPPLPPNAIRVVVRPRGELRLLDVPTPRLTKAVQTQLRIPLPDDFCLRTHPTNNTFTMATTHSPTAETLKTLTSLAIGDQTYPCTAYVAPPPGATRGVITNAYDDETPTQLYQDLVRRNPEYTILAARRMGKTHSILITFDANAVPHSIKYMGAIHRCSLYRGSPDACTNCRQPGHRHDVCPSPKTNICPRCGTQHSQQDPPCTPKCILCEGPHLTGTGACKGRNLHQPRKQPSHPETQQQESVPPRDSFPQLSSGPTQPNQHKQAWTEPLKQAWNTPLSSHKHTTSMTISALATGSPISPTPAPTAPQPPPLNPPNDHTLPSHSSPTSSPDSLAMEADTEPSTNSTTCTTPPPSTPLSLDDIPTLLESFAARFEAKLQDAVTHINQECATLKDAVINITQDNAALNHRFDVLTQGFSDRYSDLESRLNSYATRLTKLDSTPSRRKKPKAAEGQDNPIPTTAHDSHPPVITGSTFTKWDSFRSCRAARTVVPITDITDWSKQLESDVRSVTRPLREDCPSDTVDSRLLHLWEAKAGLERRWQRQCWNRTLRRRLAQVIKTLQTHAQQTTRLIRRIANRRAGLPAGRALLSQLSLTAITHPTERVPLSSILRSNLNIPPIPKNMHPERDGNRRIARARALRRQERLLSFSDILSYYRDERREYTPPAPSLTIAQAAHWRRLQTPTAPYPLLLHARYPEQFPSSCKLCSKPGDFLHTLLTCPTFSHPPSQTVAESYWETLLTCTSPQDQCWIISRHLKAFSTLLFHVKPVIFRERHASRWLGRDMYDAVEKSWSRCFLQAPNLIFIHVELALRGAVVALRAVNENGRVSRRLRRIDVLSPNVWSAPPKTSWTASVKLGVLARCTN</sequence>
<keyword evidence="2" id="KW-1185">Reference proteome</keyword>
<name>A0ACB8D9R8_DERSI</name>